<sequence>MIFTELVLENFGPYAGKHTINLRPEIEENTRPIILFGGMNGGGKTTLMDAMRLALYGSRAQCSTRGNLSYSDFLSQAVNSQTPPYEKARIELAFEHFQDDELLEIRIVRYWEKKPKDGKDHLGILIGKSDQELVEPALANTWDEYIETLLPLGISNLFLFDGEQVKELAEQDIPPQAVIEAIQSLLGLGLAEKLSIDLDILVSRKRKEIATGLQLKDLEKIEEKLKYYQQESEAANRELGNLKNQLERAEKKRKEASNKFRVQGGKIAAQKNQLDLEKKALEKAAEESRKDLCQLAAGILPLELINPLLQQAKNQGEQEIKIQQAKIAKKLLQERDQKLLSYLSELALQSEKLKKIQSFLEQENQILNQTTEADHTSFLNLNEEELKQLTNILDHQLPLETNQAKKQVELLEKIETEMESKEKELALAASPEEYDKLDKALQEADQELRKCQAAYEACQRRFDEAKKGSDKTKKELEKYSEEAIDYQNNEHLIKAAARAKQTLQLFKEKLTLKKLNKLEGEVSQCFRYLLHKTDLVNRVAIDTQNFSLSLYDPNGELIPKHRLSAGEKQLLAIAFLWGLARVSGRNLPVAIDTPLGRLDSSHRSNLVERYFPTASHQVILLSTDTEIGKTEIEQLKELDAIALQYLLKYDSTKRQTTIEPNRYFW</sequence>
<dbReference type="PANTHER" id="PTHR32114">
    <property type="entry name" value="ABC TRANSPORTER ABCH.3"/>
    <property type="match status" value="1"/>
</dbReference>
<evidence type="ECO:0000256" key="4">
    <source>
        <dbReference type="SAM" id="Coils"/>
    </source>
</evidence>
<evidence type="ECO:0000313" key="5">
    <source>
        <dbReference type="EMBL" id="ADN16660.1"/>
    </source>
</evidence>
<dbReference type="Gene3D" id="3.40.50.300">
    <property type="entry name" value="P-loop containing nucleotide triphosphate hydrolases"/>
    <property type="match status" value="2"/>
</dbReference>
<accession>E0UFG6</accession>
<feature type="coiled-coil region" evidence="4">
    <location>
        <begin position="404"/>
        <end position="489"/>
    </location>
</feature>
<evidence type="ECO:0000256" key="2">
    <source>
        <dbReference type="ARBA" id="ARBA00011322"/>
    </source>
</evidence>
<evidence type="ECO:0000256" key="1">
    <source>
        <dbReference type="ARBA" id="ARBA00006930"/>
    </source>
</evidence>
<dbReference type="eggNOG" id="COG1196">
    <property type="taxonomic scope" value="Bacteria"/>
</dbReference>
<dbReference type="SUPFAM" id="SSF52540">
    <property type="entry name" value="P-loop containing nucleoside triphosphate hydrolases"/>
    <property type="match status" value="1"/>
</dbReference>
<organism evidence="5 6">
    <name type="scientific">Gloeothece verrucosa (strain PCC 7822)</name>
    <name type="common">Cyanothece sp. (strain PCC 7822)</name>
    <dbReference type="NCBI Taxonomy" id="497965"/>
    <lineage>
        <taxon>Bacteria</taxon>
        <taxon>Bacillati</taxon>
        <taxon>Cyanobacteriota</taxon>
        <taxon>Cyanophyceae</taxon>
        <taxon>Oscillatoriophycideae</taxon>
        <taxon>Chroococcales</taxon>
        <taxon>Aphanothecaceae</taxon>
        <taxon>Gloeothece</taxon>
        <taxon>Gloeothece verrucosa</taxon>
    </lineage>
</organism>
<dbReference type="KEGG" id="cyj:Cyan7822_4757"/>
<dbReference type="InterPro" id="IPR017599">
    <property type="entry name" value="DNA_S_DndD"/>
</dbReference>
<dbReference type="PANTHER" id="PTHR32114:SF2">
    <property type="entry name" value="ABC TRANSPORTER ABCH.3"/>
    <property type="match status" value="1"/>
</dbReference>
<dbReference type="EMBL" id="CP002198">
    <property type="protein sequence ID" value="ADN16660.1"/>
    <property type="molecule type" value="Genomic_DNA"/>
</dbReference>
<dbReference type="InterPro" id="IPR027417">
    <property type="entry name" value="P-loop_NTPase"/>
</dbReference>
<dbReference type="OrthoDB" id="9795626at2"/>
<name>E0UFG6_GLOV7</name>
<comment type="subunit">
    <text evidence="2">Heterodimer of SbcC and SbcD.</text>
</comment>
<dbReference type="NCBIfam" id="TIGR03185">
    <property type="entry name" value="DNA_S_dndD"/>
    <property type="match status" value="1"/>
</dbReference>
<evidence type="ECO:0000256" key="3">
    <source>
        <dbReference type="ARBA" id="ARBA00013368"/>
    </source>
</evidence>
<dbReference type="HOGENOM" id="CLU_024631_0_0_3"/>
<protein>
    <recommendedName>
        <fullName evidence="3">Nuclease SbcCD subunit C</fullName>
    </recommendedName>
</protein>
<gene>
    <name evidence="5" type="ordered locus">Cyan7822_4757</name>
</gene>
<evidence type="ECO:0000313" key="6">
    <source>
        <dbReference type="Proteomes" id="UP000008206"/>
    </source>
</evidence>
<feature type="coiled-coil region" evidence="4">
    <location>
        <begin position="218"/>
        <end position="291"/>
    </location>
</feature>
<proteinExistence type="inferred from homology"/>
<dbReference type="Proteomes" id="UP000008206">
    <property type="component" value="Chromosome"/>
</dbReference>
<dbReference type="STRING" id="497965.Cyan7822_4757"/>
<keyword evidence="6" id="KW-1185">Reference proteome</keyword>
<keyword evidence="4" id="KW-0175">Coiled coil</keyword>
<dbReference type="RefSeq" id="WP_013324700.1">
    <property type="nucleotide sequence ID" value="NC_014501.1"/>
</dbReference>
<comment type="similarity">
    <text evidence="1">Belongs to the SMC family. SbcC subfamily.</text>
</comment>
<reference evidence="6" key="1">
    <citation type="journal article" date="2011" name="MBio">
        <title>Novel metabolic attributes of the genus Cyanothece, comprising a group of unicellular nitrogen-fixing Cyanobacteria.</title>
        <authorList>
            <person name="Bandyopadhyay A."/>
            <person name="Elvitigala T."/>
            <person name="Welsh E."/>
            <person name="Stockel J."/>
            <person name="Liberton M."/>
            <person name="Min H."/>
            <person name="Sherman L.A."/>
            <person name="Pakrasi H.B."/>
        </authorList>
    </citation>
    <scope>NUCLEOTIDE SEQUENCE [LARGE SCALE GENOMIC DNA]</scope>
    <source>
        <strain evidence="6">PCC 7822</strain>
    </source>
</reference>
<dbReference type="AlphaFoldDB" id="E0UFG6"/>